<sequence length="145" mass="16496">MENSTQSSSYPSIELNGEEFWPLSGKPYFDIILTKSHVKPLYQLGIPPKLDPILPSGSIPMVLTFGDKSWEMTYNGEKRHKLLDRQSWGAFVDENNLKAGDGLVFELKECNKTKIIFRVQILRGDIPDELLEMAARESEKPIVIE</sequence>
<proteinExistence type="predicted"/>
<dbReference type="Proteomes" id="UP001457282">
    <property type="component" value="Unassembled WGS sequence"/>
</dbReference>
<dbReference type="PROSITE" id="PS50863">
    <property type="entry name" value="B3"/>
    <property type="match status" value="1"/>
</dbReference>
<dbReference type="GO" id="GO:0005634">
    <property type="term" value="C:nucleus"/>
    <property type="evidence" value="ECO:0007669"/>
    <property type="project" value="UniProtKB-SubCell"/>
</dbReference>
<dbReference type="EMBL" id="JBEDUW010000006">
    <property type="protein sequence ID" value="KAK9923833.1"/>
    <property type="molecule type" value="Genomic_DNA"/>
</dbReference>
<evidence type="ECO:0000256" key="1">
    <source>
        <dbReference type="ARBA" id="ARBA00004123"/>
    </source>
</evidence>
<dbReference type="InterPro" id="IPR015300">
    <property type="entry name" value="DNA-bd_pseudobarrel_sf"/>
</dbReference>
<comment type="subcellular location">
    <subcellularLocation>
        <location evidence="1">Nucleus</location>
    </subcellularLocation>
</comment>
<keyword evidence="3" id="KW-0238">DNA-binding</keyword>
<dbReference type="PANTHER" id="PTHR31391">
    <property type="entry name" value="B3 DOMAIN-CONTAINING PROTEIN OS11G0197600-RELATED"/>
    <property type="match status" value="1"/>
</dbReference>
<dbReference type="PANTHER" id="PTHR31391:SF64">
    <property type="entry name" value="B3 DOMAIN-CONTAINING PROTEIN OS06G0112300"/>
    <property type="match status" value="1"/>
</dbReference>
<dbReference type="SUPFAM" id="SSF101936">
    <property type="entry name" value="DNA-binding pseudobarrel domain"/>
    <property type="match status" value="1"/>
</dbReference>
<keyword evidence="4" id="KW-0804">Transcription</keyword>
<evidence type="ECO:0000256" key="2">
    <source>
        <dbReference type="ARBA" id="ARBA00023015"/>
    </source>
</evidence>
<accession>A0AAW1WJK0</accession>
<evidence type="ECO:0000313" key="8">
    <source>
        <dbReference type="Proteomes" id="UP001457282"/>
    </source>
</evidence>
<reference evidence="7 8" key="1">
    <citation type="journal article" date="2023" name="G3 (Bethesda)">
        <title>A chromosome-length genome assembly and annotation of blackberry (Rubus argutus, cv. 'Hillquist').</title>
        <authorList>
            <person name="Bruna T."/>
            <person name="Aryal R."/>
            <person name="Dudchenko O."/>
            <person name="Sargent D.J."/>
            <person name="Mead D."/>
            <person name="Buti M."/>
            <person name="Cavallini A."/>
            <person name="Hytonen T."/>
            <person name="Andres J."/>
            <person name="Pham M."/>
            <person name="Weisz D."/>
            <person name="Mascagni F."/>
            <person name="Usai G."/>
            <person name="Natali L."/>
            <person name="Bassil N."/>
            <person name="Fernandez G.E."/>
            <person name="Lomsadze A."/>
            <person name="Armour M."/>
            <person name="Olukolu B."/>
            <person name="Poorten T."/>
            <person name="Britton C."/>
            <person name="Davik J."/>
            <person name="Ashrafi H."/>
            <person name="Aiden E.L."/>
            <person name="Borodovsky M."/>
            <person name="Worthington M."/>
        </authorList>
    </citation>
    <scope>NUCLEOTIDE SEQUENCE [LARGE SCALE GENOMIC DNA]</scope>
    <source>
        <strain evidence="7">PI 553951</strain>
    </source>
</reference>
<dbReference type="Pfam" id="PF02362">
    <property type="entry name" value="B3"/>
    <property type="match status" value="1"/>
</dbReference>
<organism evidence="7 8">
    <name type="scientific">Rubus argutus</name>
    <name type="common">Southern blackberry</name>
    <dbReference type="NCBI Taxonomy" id="59490"/>
    <lineage>
        <taxon>Eukaryota</taxon>
        <taxon>Viridiplantae</taxon>
        <taxon>Streptophyta</taxon>
        <taxon>Embryophyta</taxon>
        <taxon>Tracheophyta</taxon>
        <taxon>Spermatophyta</taxon>
        <taxon>Magnoliopsida</taxon>
        <taxon>eudicotyledons</taxon>
        <taxon>Gunneridae</taxon>
        <taxon>Pentapetalae</taxon>
        <taxon>rosids</taxon>
        <taxon>fabids</taxon>
        <taxon>Rosales</taxon>
        <taxon>Rosaceae</taxon>
        <taxon>Rosoideae</taxon>
        <taxon>Rosoideae incertae sedis</taxon>
        <taxon>Rubus</taxon>
    </lineage>
</organism>
<evidence type="ECO:0000256" key="4">
    <source>
        <dbReference type="ARBA" id="ARBA00023163"/>
    </source>
</evidence>
<evidence type="ECO:0000259" key="6">
    <source>
        <dbReference type="PROSITE" id="PS50863"/>
    </source>
</evidence>
<dbReference type="SMART" id="SM01019">
    <property type="entry name" value="B3"/>
    <property type="match status" value="1"/>
</dbReference>
<name>A0AAW1WJK0_RUBAR</name>
<dbReference type="Gene3D" id="2.40.330.10">
    <property type="entry name" value="DNA-binding pseudobarrel domain"/>
    <property type="match status" value="1"/>
</dbReference>
<dbReference type="InterPro" id="IPR003340">
    <property type="entry name" value="B3_DNA-bd"/>
</dbReference>
<evidence type="ECO:0000256" key="5">
    <source>
        <dbReference type="ARBA" id="ARBA00023242"/>
    </source>
</evidence>
<dbReference type="AlphaFoldDB" id="A0AAW1WJK0"/>
<dbReference type="CDD" id="cd10017">
    <property type="entry name" value="B3_DNA"/>
    <property type="match status" value="1"/>
</dbReference>
<evidence type="ECO:0000313" key="7">
    <source>
        <dbReference type="EMBL" id="KAK9923833.1"/>
    </source>
</evidence>
<dbReference type="InterPro" id="IPR044837">
    <property type="entry name" value="REM16-like"/>
</dbReference>
<keyword evidence="8" id="KW-1185">Reference proteome</keyword>
<keyword evidence="5" id="KW-0539">Nucleus</keyword>
<dbReference type="GO" id="GO:0003677">
    <property type="term" value="F:DNA binding"/>
    <property type="evidence" value="ECO:0007669"/>
    <property type="project" value="UniProtKB-KW"/>
</dbReference>
<feature type="domain" description="TF-B3" evidence="6">
    <location>
        <begin position="29"/>
        <end position="125"/>
    </location>
</feature>
<gene>
    <name evidence="7" type="ORF">M0R45_032233</name>
</gene>
<keyword evidence="2" id="KW-0805">Transcription regulation</keyword>
<protein>
    <recommendedName>
        <fullName evidence="6">TF-B3 domain-containing protein</fullName>
    </recommendedName>
</protein>
<comment type="caution">
    <text evidence="7">The sequence shown here is derived from an EMBL/GenBank/DDBJ whole genome shotgun (WGS) entry which is preliminary data.</text>
</comment>
<evidence type="ECO:0000256" key="3">
    <source>
        <dbReference type="ARBA" id="ARBA00023125"/>
    </source>
</evidence>